<organism evidence="2 3">
    <name type="scientific">Lophiostoma macrostomum CBS 122681</name>
    <dbReference type="NCBI Taxonomy" id="1314788"/>
    <lineage>
        <taxon>Eukaryota</taxon>
        <taxon>Fungi</taxon>
        <taxon>Dikarya</taxon>
        <taxon>Ascomycota</taxon>
        <taxon>Pezizomycotina</taxon>
        <taxon>Dothideomycetes</taxon>
        <taxon>Pleosporomycetidae</taxon>
        <taxon>Pleosporales</taxon>
        <taxon>Lophiostomataceae</taxon>
        <taxon>Lophiostoma</taxon>
    </lineage>
</organism>
<evidence type="ECO:0000313" key="2">
    <source>
        <dbReference type="EMBL" id="KAF2651882.1"/>
    </source>
</evidence>
<name>A0A6A6SW99_9PLEO</name>
<feature type="region of interest" description="Disordered" evidence="1">
    <location>
        <begin position="130"/>
        <end position="213"/>
    </location>
</feature>
<dbReference type="EMBL" id="MU004415">
    <property type="protein sequence ID" value="KAF2651882.1"/>
    <property type="molecule type" value="Genomic_DNA"/>
</dbReference>
<feature type="compositionally biased region" description="Acidic residues" evidence="1">
    <location>
        <begin position="204"/>
        <end position="213"/>
    </location>
</feature>
<feature type="compositionally biased region" description="Polar residues" evidence="1">
    <location>
        <begin position="140"/>
        <end position="163"/>
    </location>
</feature>
<evidence type="ECO:0000313" key="3">
    <source>
        <dbReference type="Proteomes" id="UP000799324"/>
    </source>
</evidence>
<keyword evidence="3" id="KW-1185">Reference proteome</keyword>
<accession>A0A6A6SW99</accession>
<evidence type="ECO:0000256" key="1">
    <source>
        <dbReference type="SAM" id="MobiDB-lite"/>
    </source>
</evidence>
<feature type="compositionally biased region" description="Basic and acidic residues" evidence="1">
    <location>
        <begin position="176"/>
        <end position="191"/>
    </location>
</feature>
<proteinExistence type="predicted"/>
<dbReference type="Proteomes" id="UP000799324">
    <property type="component" value="Unassembled WGS sequence"/>
</dbReference>
<sequence length="213" mass="23653">MDDLAHKADLLWYTVQALLIRQVNNQIGHETDQETLDRINKFVFRPDTSAAPDGIDSDTLLIGWYVRQLQTSGESFIGESPRLSSIRPSVERAFQSYVSAWFKWETNRGNTEVGEQTPVENLHIEAVMSSDMPKEKVASTAESGTPESAGVQPQHTVNTSPSRAYNPDDTDLNADSGKKRSTKDAALKDTESSSNKKPRQELDVVQDESVIEA</sequence>
<dbReference type="AlphaFoldDB" id="A0A6A6SW99"/>
<protein>
    <submittedName>
        <fullName evidence="2">Uncharacterized protein</fullName>
    </submittedName>
</protein>
<reference evidence="2" key="1">
    <citation type="journal article" date="2020" name="Stud. Mycol.">
        <title>101 Dothideomycetes genomes: a test case for predicting lifestyles and emergence of pathogens.</title>
        <authorList>
            <person name="Haridas S."/>
            <person name="Albert R."/>
            <person name="Binder M."/>
            <person name="Bloem J."/>
            <person name="Labutti K."/>
            <person name="Salamov A."/>
            <person name="Andreopoulos B."/>
            <person name="Baker S."/>
            <person name="Barry K."/>
            <person name="Bills G."/>
            <person name="Bluhm B."/>
            <person name="Cannon C."/>
            <person name="Castanera R."/>
            <person name="Culley D."/>
            <person name="Daum C."/>
            <person name="Ezra D."/>
            <person name="Gonzalez J."/>
            <person name="Henrissat B."/>
            <person name="Kuo A."/>
            <person name="Liang C."/>
            <person name="Lipzen A."/>
            <person name="Lutzoni F."/>
            <person name="Magnuson J."/>
            <person name="Mondo S."/>
            <person name="Nolan M."/>
            <person name="Ohm R."/>
            <person name="Pangilinan J."/>
            <person name="Park H.-J."/>
            <person name="Ramirez L."/>
            <person name="Alfaro M."/>
            <person name="Sun H."/>
            <person name="Tritt A."/>
            <person name="Yoshinaga Y."/>
            <person name="Zwiers L.-H."/>
            <person name="Turgeon B."/>
            <person name="Goodwin S."/>
            <person name="Spatafora J."/>
            <person name="Crous P."/>
            <person name="Grigoriev I."/>
        </authorList>
    </citation>
    <scope>NUCLEOTIDE SEQUENCE</scope>
    <source>
        <strain evidence="2">CBS 122681</strain>
    </source>
</reference>
<gene>
    <name evidence="2" type="ORF">K491DRAFT_681819</name>
</gene>